<keyword evidence="1" id="KW-0812">Transmembrane</keyword>
<dbReference type="SUPFAM" id="SSF140990">
    <property type="entry name" value="FtsH protease domain-like"/>
    <property type="match status" value="1"/>
</dbReference>
<gene>
    <name evidence="2" type="ORF">OEZ85_002475</name>
</gene>
<keyword evidence="1" id="KW-0472">Membrane</keyword>
<dbReference type="PANTHER" id="PTHR33471:SF7">
    <property type="entry name" value="ATP-DEPENDENT ZINC METALLOPROTEASE-RELATED"/>
    <property type="match status" value="1"/>
</dbReference>
<evidence type="ECO:0008006" key="4">
    <source>
        <dbReference type="Google" id="ProtNLM"/>
    </source>
</evidence>
<keyword evidence="1" id="KW-1133">Transmembrane helix</keyword>
<accession>A0ABY8TXN8</accession>
<keyword evidence="3" id="KW-1185">Reference proteome</keyword>
<sequence>MQRALQQRSSATPFRSFSKSQKHNGRLVAVRCTAQAAATADKAKLFEELKESCAAFKKAPPSMKLEFSADILSALKDLQAAAALPKWGCESPEAQAGEEQAGGFAGPSARRNVFMGELKQMGIKAPDQIATPSVRNDSAFLFTVVGVCSVAAVLLGQLPGDWGFFSSYLTGAIVLVVLAVGSTAPGLLQVFIDKFSQVFPDYRERVVAHEAAHLLIGYLMGVPVTSYNLGIGQEHVEFAEVKIQARIITRDLSDAEIDALAVVAVAGIAAEGLKYEEVMGQTADLFDLQRILLRSSSKLSNVQQQNITRWAVWRAAALLKKYSAEHQAVQEALVRGDSVDEIVKAIEAVPAKQ</sequence>
<dbReference type="EMBL" id="CP126212">
    <property type="protein sequence ID" value="WIA13904.1"/>
    <property type="molecule type" value="Genomic_DNA"/>
</dbReference>
<dbReference type="InterPro" id="IPR037219">
    <property type="entry name" value="Peptidase_M41-like"/>
</dbReference>
<protein>
    <recommendedName>
        <fullName evidence="4">Peptidase M41 domain-containing protein</fullName>
    </recommendedName>
</protein>
<feature type="transmembrane region" description="Helical" evidence="1">
    <location>
        <begin position="139"/>
        <end position="158"/>
    </location>
</feature>
<dbReference type="Proteomes" id="UP001244341">
    <property type="component" value="Chromosome 5b"/>
</dbReference>
<feature type="transmembrane region" description="Helical" evidence="1">
    <location>
        <begin position="164"/>
        <end position="188"/>
    </location>
</feature>
<name>A0ABY8TXN8_TETOB</name>
<evidence type="ECO:0000256" key="1">
    <source>
        <dbReference type="SAM" id="Phobius"/>
    </source>
</evidence>
<evidence type="ECO:0000313" key="2">
    <source>
        <dbReference type="EMBL" id="WIA13904.1"/>
    </source>
</evidence>
<proteinExistence type="predicted"/>
<dbReference type="Gene3D" id="1.20.58.760">
    <property type="entry name" value="Peptidase M41"/>
    <property type="match status" value="1"/>
</dbReference>
<reference evidence="2 3" key="1">
    <citation type="submission" date="2023-05" db="EMBL/GenBank/DDBJ databases">
        <title>A 100% complete, gapless, phased diploid assembly of the Scenedesmus obliquus UTEX 3031 genome.</title>
        <authorList>
            <person name="Biondi T.C."/>
            <person name="Hanschen E.R."/>
            <person name="Kwon T."/>
            <person name="Eng W."/>
            <person name="Kruse C.P.S."/>
            <person name="Koehler S.I."/>
            <person name="Kunde Y."/>
            <person name="Gleasner C.D."/>
            <person name="You Mak K.T."/>
            <person name="Polle J."/>
            <person name="Hovde B.T."/>
            <person name="Starkenburg S.R."/>
        </authorList>
    </citation>
    <scope>NUCLEOTIDE SEQUENCE [LARGE SCALE GENOMIC DNA]</scope>
    <source>
        <strain evidence="2 3">DOE0152z</strain>
    </source>
</reference>
<dbReference type="PANTHER" id="PTHR33471">
    <property type="entry name" value="ATP-DEPENDENT ZINC METALLOPROTEASE-RELATED"/>
    <property type="match status" value="1"/>
</dbReference>
<evidence type="ECO:0000313" key="3">
    <source>
        <dbReference type="Proteomes" id="UP001244341"/>
    </source>
</evidence>
<organism evidence="2 3">
    <name type="scientific">Tetradesmus obliquus</name>
    <name type="common">Green alga</name>
    <name type="synonym">Acutodesmus obliquus</name>
    <dbReference type="NCBI Taxonomy" id="3088"/>
    <lineage>
        <taxon>Eukaryota</taxon>
        <taxon>Viridiplantae</taxon>
        <taxon>Chlorophyta</taxon>
        <taxon>core chlorophytes</taxon>
        <taxon>Chlorophyceae</taxon>
        <taxon>CS clade</taxon>
        <taxon>Sphaeropleales</taxon>
        <taxon>Scenedesmaceae</taxon>
        <taxon>Tetradesmus</taxon>
    </lineage>
</organism>